<feature type="transmembrane region" description="Helical" evidence="4">
    <location>
        <begin position="27"/>
        <end position="51"/>
    </location>
</feature>
<keyword evidence="4" id="KW-0812">Transmembrane</keyword>
<evidence type="ECO:0000313" key="8">
    <source>
        <dbReference type="Proteomes" id="UP000219621"/>
    </source>
</evidence>
<dbReference type="SUPFAM" id="SSF58104">
    <property type="entry name" value="Methyl-accepting chemotaxis protein (MCP) signaling domain"/>
    <property type="match status" value="1"/>
</dbReference>
<feature type="domain" description="Methyl-accepting transducer" evidence="5">
    <location>
        <begin position="409"/>
        <end position="652"/>
    </location>
</feature>
<sequence>MTLQAVGTRQAGRSLPSLQEAAARLPIGLRIALLAALALLASAVAAGAYLVGQGRLDTAIAGMESYRQLSVEAWRMELALGRMQLDERDFLGRLDAAAGDSYRARLDEVAAALEAMGARPEAAGIAATVSDLADRLAEVRRGFVAVEALRHDLGMTPDEGLWGRLVTSTRAVEDELRQWPQMDKLDSRLQRMRRHELNFLLTEDEAELGLHRKAFNEFDFGLFEAPLDQETRGRLARLATAYRKDLEAYAAGRLDLARQVAALDGRVSDLKPSFESVFAFARAGIADALAAQKRVRLETTLLMVGTGGVIVVVYLVVAVFLVRSITRPISAIDGAMRRLAEGDKQAPIPGTARGDEIGGMARAVEVFRDGLIRADRLAAEQAAAQEARERRRQTVEDAIARFDASIKDVLSTLSMACEEMLATAREMEGASAGTEQRVQVTVRAAADADTNVRDVAAAADDLAAALRGIDADVGESARIAQEAVRRAEEAEGIMQALGQAATRIGEVLAFIDGVAAQTNLLALNATIEAARAGDAGKGFAVVASEVKTLATQTSRATEEIAEQIAAVQAETRQAQEAIAAIVRVNGEADAIARRVAEAVRTQGRAMDGIMDNVRRASASSTLVGDTVGGVRASADATGSAAGRVSDATELLTRESAALRQEVESFLGSIRAA</sequence>
<accession>A0A286GMK8</accession>
<keyword evidence="1 3" id="KW-0807">Transducer</keyword>
<dbReference type="CDD" id="cd06225">
    <property type="entry name" value="HAMP"/>
    <property type="match status" value="1"/>
</dbReference>
<dbReference type="AlphaFoldDB" id="A0A286GMK8"/>
<dbReference type="Pfam" id="PF00672">
    <property type="entry name" value="HAMP"/>
    <property type="match status" value="1"/>
</dbReference>
<evidence type="ECO:0000256" key="1">
    <source>
        <dbReference type="ARBA" id="ARBA00023224"/>
    </source>
</evidence>
<name>A0A286GMK8_9PROT</name>
<evidence type="ECO:0000313" key="7">
    <source>
        <dbReference type="EMBL" id="SOD96781.1"/>
    </source>
</evidence>
<feature type="transmembrane region" description="Helical" evidence="4">
    <location>
        <begin position="301"/>
        <end position="322"/>
    </location>
</feature>
<dbReference type="PANTHER" id="PTHR32089:SF112">
    <property type="entry name" value="LYSOZYME-LIKE PROTEIN-RELATED"/>
    <property type="match status" value="1"/>
</dbReference>
<dbReference type="GO" id="GO:0007165">
    <property type="term" value="P:signal transduction"/>
    <property type="evidence" value="ECO:0007669"/>
    <property type="project" value="UniProtKB-KW"/>
</dbReference>
<feature type="domain" description="HAMP" evidence="6">
    <location>
        <begin position="323"/>
        <end position="376"/>
    </location>
</feature>
<dbReference type="Pfam" id="PF00015">
    <property type="entry name" value="MCPsignal"/>
    <property type="match status" value="1"/>
</dbReference>
<dbReference type="PROSITE" id="PS50885">
    <property type="entry name" value="HAMP"/>
    <property type="match status" value="1"/>
</dbReference>
<evidence type="ECO:0000256" key="3">
    <source>
        <dbReference type="PROSITE-ProRule" id="PRU00284"/>
    </source>
</evidence>
<dbReference type="PROSITE" id="PS50111">
    <property type="entry name" value="CHEMOTAXIS_TRANSDUC_2"/>
    <property type="match status" value="1"/>
</dbReference>
<dbReference type="SMART" id="SM01358">
    <property type="entry name" value="HBM"/>
    <property type="match status" value="1"/>
</dbReference>
<gene>
    <name evidence="7" type="ORF">SAMN05421508_10690</name>
</gene>
<evidence type="ECO:0000259" key="5">
    <source>
        <dbReference type="PROSITE" id="PS50111"/>
    </source>
</evidence>
<dbReference type="InterPro" id="IPR032255">
    <property type="entry name" value="HBM"/>
</dbReference>
<dbReference type="PANTHER" id="PTHR32089">
    <property type="entry name" value="METHYL-ACCEPTING CHEMOTAXIS PROTEIN MCPB"/>
    <property type="match status" value="1"/>
</dbReference>
<dbReference type="SMART" id="SM00283">
    <property type="entry name" value="MA"/>
    <property type="match status" value="1"/>
</dbReference>
<evidence type="ECO:0000256" key="2">
    <source>
        <dbReference type="ARBA" id="ARBA00029447"/>
    </source>
</evidence>
<dbReference type="Gene3D" id="6.10.340.10">
    <property type="match status" value="1"/>
</dbReference>
<dbReference type="SMART" id="SM00304">
    <property type="entry name" value="HAMP"/>
    <property type="match status" value="1"/>
</dbReference>
<reference evidence="7 8" key="1">
    <citation type="submission" date="2017-09" db="EMBL/GenBank/DDBJ databases">
        <authorList>
            <person name="Ehlers B."/>
            <person name="Leendertz F.H."/>
        </authorList>
    </citation>
    <scope>NUCLEOTIDE SEQUENCE [LARGE SCALE GENOMIC DNA]</scope>
    <source>
        <strain evidence="7 8">USBA 140</strain>
    </source>
</reference>
<dbReference type="RefSeq" id="WP_097279866.1">
    <property type="nucleotide sequence ID" value="NZ_OCNJ01000006.1"/>
</dbReference>
<dbReference type="InterPro" id="IPR003660">
    <property type="entry name" value="HAMP_dom"/>
</dbReference>
<keyword evidence="4" id="KW-1133">Transmembrane helix</keyword>
<protein>
    <submittedName>
        <fullName evidence="7">Methyl-accepting chemotaxis protein</fullName>
    </submittedName>
</protein>
<keyword evidence="4" id="KW-0472">Membrane</keyword>
<evidence type="ECO:0000256" key="4">
    <source>
        <dbReference type="SAM" id="Phobius"/>
    </source>
</evidence>
<proteinExistence type="inferred from homology"/>
<dbReference type="Gene3D" id="1.10.287.950">
    <property type="entry name" value="Methyl-accepting chemotaxis protein"/>
    <property type="match status" value="1"/>
</dbReference>
<evidence type="ECO:0000259" key="6">
    <source>
        <dbReference type="PROSITE" id="PS50885"/>
    </source>
</evidence>
<dbReference type="GO" id="GO:0016020">
    <property type="term" value="C:membrane"/>
    <property type="evidence" value="ECO:0007669"/>
    <property type="project" value="InterPro"/>
</dbReference>
<keyword evidence="8" id="KW-1185">Reference proteome</keyword>
<dbReference type="OrthoDB" id="3289104at2"/>
<dbReference type="InterPro" id="IPR004089">
    <property type="entry name" value="MCPsignal_dom"/>
</dbReference>
<comment type="similarity">
    <text evidence="2">Belongs to the methyl-accepting chemotaxis (MCP) protein family.</text>
</comment>
<dbReference type="Proteomes" id="UP000219621">
    <property type="component" value="Unassembled WGS sequence"/>
</dbReference>
<dbReference type="EMBL" id="OCNJ01000006">
    <property type="protein sequence ID" value="SOD96781.1"/>
    <property type="molecule type" value="Genomic_DNA"/>
</dbReference>
<organism evidence="7 8">
    <name type="scientific">Caenispirillum bisanense</name>
    <dbReference type="NCBI Taxonomy" id="414052"/>
    <lineage>
        <taxon>Bacteria</taxon>
        <taxon>Pseudomonadati</taxon>
        <taxon>Pseudomonadota</taxon>
        <taxon>Alphaproteobacteria</taxon>
        <taxon>Rhodospirillales</taxon>
        <taxon>Novispirillaceae</taxon>
        <taxon>Caenispirillum</taxon>
    </lineage>
</organism>